<reference evidence="6 7" key="2">
    <citation type="journal article" date="2012" name="Open Biol.">
        <title>Characteristics of nucleosomes and linker DNA regions on the genome of the basidiomycete Mixia osmundae revealed by mono- and dinucleosome mapping.</title>
        <authorList>
            <person name="Nishida H."/>
            <person name="Kondo S."/>
            <person name="Matsumoto T."/>
            <person name="Suzuki Y."/>
            <person name="Yoshikawa H."/>
            <person name="Taylor T.D."/>
            <person name="Sugiyama J."/>
        </authorList>
    </citation>
    <scope>NUCLEOTIDE SEQUENCE [LARGE SCALE GENOMIC DNA]</scope>
    <source>
        <strain evidence="7">CBS 9802 / IAM 14324 / JCM 22182 / KY 12970</strain>
    </source>
</reference>
<keyword evidence="3" id="KW-0539">Nucleus</keyword>
<dbReference type="InterPro" id="IPR000467">
    <property type="entry name" value="G_patch_dom"/>
</dbReference>
<dbReference type="GO" id="GO:0005681">
    <property type="term" value="C:spliceosomal complex"/>
    <property type="evidence" value="ECO:0007669"/>
    <property type="project" value="TreeGrafter"/>
</dbReference>
<feature type="compositionally biased region" description="Basic and acidic residues" evidence="4">
    <location>
        <begin position="215"/>
        <end position="279"/>
    </location>
</feature>
<evidence type="ECO:0000313" key="7">
    <source>
        <dbReference type="Proteomes" id="UP000009131"/>
    </source>
</evidence>
<sequence length="279" mass="32050">MSFRQRLLRDEDDEDGRPDELIGEYGAIPDPSDRSPSREPITIVTPADNRAKRRKIYVPGQVESAAETRTSSNASQRALHAGSTDDQKALAELLGEGPERADEPLTIALIRTRDPDATEVEAFRADIETRADDMTAEDYSRVPIADFGAALLRGMGWKEGQAVSKNNRKGPAKAFVPVQRPQLLGLGAKPRPPVEETKTKARPRDRRPSPPRFSKQSEARDRHERSQAHDKRPRDPREDRYRDERRDSHRPNSHWDERNSRRDRDDSDRYRERDRHPRR</sequence>
<accession>G7E0E9</accession>
<dbReference type="OrthoDB" id="5577072at2759"/>
<gene>
    <name evidence="6" type="primary">Mo02974</name>
    <name evidence="6" type="ORF">E5Q_02974</name>
</gene>
<evidence type="ECO:0000256" key="3">
    <source>
        <dbReference type="ARBA" id="ARBA00023242"/>
    </source>
</evidence>
<dbReference type="PANTHER" id="PTHR15818">
    <property type="entry name" value="G PATCH AND KOW-CONTAINING"/>
    <property type="match status" value="1"/>
</dbReference>
<dbReference type="InParanoid" id="G7E0E9"/>
<dbReference type="GO" id="GO:0000398">
    <property type="term" value="P:mRNA splicing, via spliceosome"/>
    <property type="evidence" value="ECO:0007669"/>
    <property type="project" value="InterPro"/>
</dbReference>
<dbReference type="PANTHER" id="PTHR15818:SF2">
    <property type="entry name" value="G-PATCH DOMAIN AND KOW MOTIFS-CONTAINING PROTEIN"/>
    <property type="match status" value="1"/>
</dbReference>
<feature type="region of interest" description="Disordered" evidence="4">
    <location>
        <begin position="1"/>
        <end position="88"/>
    </location>
</feature>
<evidence type="ECO:0000313" key="6">
    <source>
        <dbReference type="EMBL" id="GAA96309.1"/>
    </source>
</evidence>
<evidence type="ECO:0000256" key="2">
    <source>
        <dbReference type="ARBA" id="ARBA00008576"/>
    </source>
</evidence>
<dbReference type="EMBL" id="BABT02000078">
    <property type="protein sequence ID" value="GAA96309.1"/>
    <property type="molecule type" value="Genomic_DNA"/>
</dbReference>
<dbReference type="InterPro" id="IPR045166">
    <property type="entry name" value="Spp2-like"/>
</dbReference>
<proteinExistence type="inferred from homology"/>
<feature type="compositionally biased region" description="Polar residues" evidence="4">
    <location>
        <begin position="67"/>
        <end position="76"/>
    </location>
</feature>
<name>G7E0E9_MIXOS</name>
<dbReference type="STRING" id="764103.G7E0E9"/>
<dbReference type="InterPro" id="IPR026822">
    <property type="entry name" value="Spp2/MOS2_G-patch"/>
</dbReference>
<evidence type="ECO:0000256" key="1">
    <source>
        <dbReference type="ARBA" id="ARBA00004123"/>
    </source>
</evidence>
<dbReference type="AlphaFoldDB" id="G7E0E9"/>
<keyword evidence="7" id="KW-1185">Reference proteome</keyword>
<organism evidence="6 7">
    <name type="scientific">Mixia osmundae (strain CBS 9802 / IAM 14324 / JCM 22182 / KY 12970)</name>
    <dbReference type="NCBI Taxonomy" id="764103"/>
    <lineage>
        <taxon>Eukaryota</taxon>
        <taxon>Fungi</taxon>
        <taxon>Dikarya</taxon>
        <taxon>Basidiomycota</taxon>
        <taxon>Pucciniomycotina</taxon>
        <taxon>Mixiomycetes</taxon>
        <taxon>Mixiales</taxon>
        <taxon>Mixiaceae</taxon>
        <taxon>Mixia</taxon>
    </lineage>
</organism>
<dbReference type="PROSITE" id="PS50174">
    <property type="entry name" value="G_PATCH"/>
    <property type="match status" value="1"/>
</dbReference>
<evidence type="ECO:0000259" key="5">
    <source>
        <dbReference type="PROSITE" id="PS50174"/>
    </source>
</evidence>
<comment type="caution">
    <text evidence="6">The sequence shown here is derived from an EMBL/GenBank/DDBJ whole genome shotgun (WGS) entry which is preliminary data.</text>
</comment>
<dbReference type="GO" id="GO:0003676">
    <property type="term" value="F:nucleic acid binding"/>
    <property type="evidence" value="ECO:0007669"/>
    <property type="project" value="InterPro"/>
</dbReference>
<comment type="subcellular location">
    <subcellularLocation>
        <location evidence="1">Nucleus</location>
    </subcellularLocation>
</comment>
<reference evidence="6 7" key="1">
    <citation type="journal article" date="2011" name="J. Gen. Appl. Microbiol.">
        <title>Draft genome sequencing of the enigmatic basidiomycete Mixia osmundae.</title>
        <authorList>
            <person name="Nishida H."/>
            <person name="Nagatsuka Y."/>
            <person name="Sugiyama J."/>
        </authorList>
    </citation>
    <scope>NUCLEOTIDE SEQUENCE [LARGE SCALE GENOMIC DNA]</scope>
    <source>
        <strain evidence="7">CBS 9802 / IAM 14324 / JCM 22182 / KY 12970</strain>
    </source>
</reference>
<dbReference type="eggNOG" id="ENOG502RZY8">
    <property type="taxonomic scope" value="Eukaryota"/>
</dbReference>
<feature type="domain" description="G-patch" evidence="5">
    <location>
        <begin position="144"/>
        <end position="191"/>
    </location>
</feature>
<dbReference type="Proteomes" id="UP000009131">
    <property type="component" value="Unassembled WGS sequence"/>
</dbReference>
<dbReference type="HOGENOM" id="CLU_1001459_0_0_1"/>
<dbReference type="Pfam" id="PF12656">
    <property type="entry name" value="G-patch_2"/>
    <property type="match status" value="1"/>
</dbReference>
<evidence type="ECO:0000256" key="4">
    <source>
        <dbReference type="SAM" id="MobiDB-lite"/>
    </source>
</evidence>
<comment type="similarity">
    <text evidence="2">Belongs to the SPP2 family.</text>
</comment>
<feature type="region of interest" description="Disordered" evidence="4">
    <location>
        <begin position="162"/>
        <end position="279"/>
    </location>
</feature>
<protein>
    <recommendedName>
        <fullName evidence="5">G-patch domain-containing protein</fullName>
    </recommendedName>
</protein>